<keyword evidence="3" id="KW-1185">Reference proteome</keyword>
<gene>
    <name evidence="2" type="ORF">RJ639_027919</name>
</gene>
<reference evidence="2" key="1">
    <citation type="submission" date="2022-12" db="EMBL/GenBank/DDBJ databases">
        <title>Draft genome assemblies for two species of Escallonia (Escalloniales).</title>
        <authorList>
            <person name="Chanderbali A."/>
            <person name="Dervinis C."/>
            <person name="Anghel I."/>
            <person name="Soltis D."/>
            <person name="Soltis P."/>
            <person name="Zapata F."/>
        </authorList>
    </citation>
    <scope>NUCLEOTIDE SEQUENCE</scope>
    <source>
        <strain evidence="2">UCBG64.0493</strain>
        <tissue evidence="2">Leaf</tissue>
    </source>
</reference>
<evidence type="ECO:0000313" key="2">
    <source>
        <dbReference type="EMBL" id="KAK3039215.1"/>
    </source>
</evidence>
<dbReference type="Proteomes" id="UP001188597">
    <property type="component" value="Unassembled WGS sequence"/>
</dbReference>
<dbReference type="Pfam" id="PF14223">
    <property type="entry name" value="Retrotran_gag_2"/>
    <property type="match status" value="1"/>
</dbReference>
<comment type="caution">
    <text evidence="2">The sequence shown here is derived from an EMBL/GenBank/DDBJ whole genome shotgun (WGS) entry which is preliminary data.</text>
</comment>
<sequence>MRAVLIQQGLLKTLKGNQGLPETMSVDEKEDILKRARSALILCLADNVLRKGFQEMTVAGLWLRFENLYMTKPLTNCLHLKQRLYTLQRKEGTSINDHFDEYNKVILYLQNIDIIKIEDDDLALLLLCSLPPSYEHLITILLYGNDSISMEEAEIVINSQKYGKRDVTFDESSMLSKKEDLIDVGKDHGVRDKVELEVQTPDSLPKILTDKQDGSHSSEENEEPQEQQYSIARSRSRREILKVFRSMDMRIWLLMLLVWEKLEQLDVKTTFLHGELKEQIFMGQPEGFLIRMKKIMHAC</sequence>
<organism evidence="2 3">
    <name type="scientific">Escallonia herrerae</name>
    <dbReference type="NCBI Taxonomy" id="1293975"/>
    <lineage>
        <taxon>Eukaryota</taxon>
        <taxon>Viridiplantae</taxon>
        <taxon>Streptophyta</taxon>
        <taxon>Embryophyta</taxon>
        <taxon>Tracheophyta</taxon>
        <taxon>Spermatophyta</taxon>
        <taxon>Magnoliopsida</taxon>
        <taxon>eudicotyledons</taxon>
        <taxon>Gunneridae</taxon>
        <taxon>Pentapetalae</taxon>
        <taxon>asterids</taxon>
        <taxon>campanulids</taxon>
        <taxon>Escalloniales</taxon>
        <taxon>Escalloniaceae</taxon>
        <taxon>Escallonia</taxon>
    </lineage>
</organism>
<accession>A0AA88XI11</accession>
<name>A0AA88XI11_9ASTE</name>
<feature type="region of interest" description="Disordered" evidence="1">
    <location>
        <begin position="205"/>
        <end position="231"/>
    </location>
</feature>
<evidence type="ECO:0008006" key="4">
    <source>
        <dbReference type="Google" id="ProtNLM"/>
    </source>
</evidence>
<protein>
    <recommendedName>
        <fullName evidence="4">Retrovirus-related Pol polyprotein from transposon TNT 1-94</fullName>
    </recommendedName>
</protein>
<evidence type="ECO:0000256" key="1">
    <source>
        <dbReference type="SAM" id="MobiDB-lite"/>
    </source>
</evidence>
<proteinExistence type="predicted"/>
<dbReference type="EMBL" id="JAVXUP010000080">
    <property type="protein sequence ID" value="KAK3039215.1"/>
    <property type="molecule type" value="Genomic_DNA"/>
</dbReference>
<dbReference type="AlphaFoldDB" id="A0AA88XI11"/>
<evidence type="ECO:0000313" key="3">
    <source>
        <dbReference type="Proteomes" id="UP001188597"/>
    </source>
</evidence>
<feature type="compositionally biased region" description="Basic and acidic residues" evidence="1">
    <location>
        <begin position="208"/>
        <end position="219"/>
    </location>
</feature>